<dbReference type="AlphaFoldDB" id="A0AAD5KXR2"/>
<accession>A0AAD5KXR2</accession>
<feature type="signal peptide" evidence="2">
    <location>
        <begin position="1"/>
        <end position="21"/>
    </location>
</feature>
<sequence length="157" mass="16957">MAKNLLLAGLLVCLVWHSVHVTEGQGQDPLPDARQFLYAPMSALSSEAGVVAPAAAAVPPPVANPCQSLDAQYPLQPCSPPQERPNPAYLSVATPAPLYQPQTVQTVPQTMPAAPVLPPMPAVYMDYNRYPYVNNKQLADDRTPITPEDEVPSQYIK</sequence>
<protein>
    <submittedName>
        <fullName evidence="3">Uncharacterized protein</fullName>
    </submittedName>
</protein>
<feature type="region of interest" description="Disordered" evidence="1">
    <location>
        <begin position="138"/>
        <end position="157"/>
    </location>
</feature>
<keyword evidence="4" id="KW-1185">Reference proteome</keyword>
<gene>
    <name evidence="3" type="ORF">GHT06_021948</name>
</gene>
<evidence type="ECO:0000256" key="1">
    <source>
        <dbReference type="SAM" id="MobiDB-lite"/>
    </source>
</evidence>
<evidence type="ECO:0000256" key="2">
    <source>
        <dbReference type="SAM" id="SignalP"/>
    </source>
</evidence>
<evidence type="ECO:0000313" key="3">
    <source>
        <dbReference type="EMBL" id="KAI9551615.1"/>
    </source>
</evidence>
<evidence type="ECO:0000313" key="4">
    <source>
        <dbReference type="Proteomes" id="UP000820818"/>
    </source>
</evidence>
<proteinExistence type="predicted"/>
<organism evidence="3 4">
    <name type="scientific">Daphnia sinensis</name>
    <dbReference type="NCBI Taxonomy" id="1820382"/>
    <lineage>
        <taxon>Eukaryota</taxon>
        <taxon>Metazoa</taxon>
        <taxon>Ecdysozoa</taxon>
        <taxon>Arthropoda</taxon>
        <taxon>Crustacea</taxon>
        <taxon>Branchiopoda</taxon>
        <taxon>Diplostraca</taxon>
        <taxon>Cladocera</taxon>
        <taxon>Anomopoda</taxon>
        <taxon>Daphniidae</taxon>
        <taxon>Daphnia</taxon>
        <taxon>Daphnia similis group</taxon>
    </lineage>
</organism>
<feature type="chain" id="PRO_5042251485" evidence="2">
    <location>
        <begin position="22"/>
        <end position="157"/>
    </location>
</feature>
<dbReference type="EMBL" id="WJBH02000010">
    <property type="protein sequence ID" value="KAI9551615.1"/>
    <property type="molecule type" value="Genomic_DNA"/>
</dbReference>
<name>A0AAD5KXR2_9CRUS</name>
<dbReference type="Proteomes" id="UP000820818">
    <property type="component" value="Linkage Group LG10"/>
</dbReference>
<keyword evidence="2" id="KW-0732">Signal</keyword>
<reference evidence="3 4" key="1">
    <citation type="submission" date="2022-05" db="EMBL/GenBank/DDBJ databases">
        <title>A multi-omics perspective on studying reproductive biology in Daphnia sinensis.</title>
        <authorList>
            <person name="Jia J."/>
        </authorList>
    </citation>
    <scope>NUCLEOTIDE SEQUENCE [LARGE SCALE GENOMIC DNA]</scope>
    <source>
        <strain evidence="3 4">WSL</strain>
    </source>
</reference>
<comment type="caution">
    <text evidence="3">The sequence shown here is derived from an EMBL/GenBank/DDBJ whole genome shotgun (WGS) entry which is preliminary data.</text>
</comment>